<dbReference type="Pfam" id="PF01368">
    <property type="entry name" value="DHH"/>
    <property type="match status" value="1"/>
</dbReference>
<dbReference type="EMBL" id="DYVY01000175">
    <property type="protein sequence ID" value="HJF95188.1"/>
    <property type="molecule type" value="Genomic_DNA"/>
</dbReference>
<organism evidence="2 3">
    <name type="scientific">Lachnoclostridium phocaeense</name>
    <dbReference type="NCBI Taxonomy" id="1871021"/>
    <lineage>
        <taxon>Bacteria</taxon>
        <taxon>Bacillati</taxon>
        <taxon>Bacillota</taxon>
        <taxon>Clostridia</taxon>
        <taxon>Lachnospirales</taxon>
        <taxon>Lachnospiraceae</taxon>
    </lineage>
</organism>
<gene>
    <name evidence="2" type="ORF">K8V82_10445</name>
</gene>
<dbReference type="PANTHER" id="PTHR47618">
    <property type="entry name" value="BIFUNCTIONAL OLIGORIBONUCLEASE AND PAP PHOSPHATASE NRNA"/>
    <property type="match status" value="1"/>
</dbReference>
<dbReference type="Proteomes" id="UP000769156">
    <property type="component" value="Unassembled WGS sequence"/>
</dbReference>
<evidence type="ECO:0000313" key="3">
    <source>
        <dbReference type="Proteomes" id="UP000769156"/>
    </source>
</evidence>
<dbReference type="SUPFAM" id="SSF64182">
    <property type="entry name" value="DHH phosphoesterases"/>
    <property type="match status" value="1"/>
</dbReference>
<protein>
    <submittedName>
        <fullName evidence="2">DHH family phosphoesterase</fullName>
    </submittedName>
</protein>
<accession>A0A921I2M5</accession>
<dbReference type="AlphaFoldDB" id="A0A921I2M5"/>
<reference evidence="2" key="2">
    <citation type="submission" date="2021-09" db="EMBL/GenBank/DDBJ databases">
        <authorList>
            <person name="Gilroy R."/>
        </authorList>
    </citation>
    <scope>NUCLEOTIDE SEQUENCE</scope>
    <source>
        <strain evidence="2">ChiSjej5B23-16112</strain>
    </source>
</reference>
<dbReference type="InterPro" id="IPR038763">
    <property type="entry name" value="DHH_sf"/>
</dbReference>
<dbReference type="InterPro" id="IPR001667">
    <property type="entry name" value="DDH_dom"/>
</dbReference>
<evidence type="ECO:0000313" key="2">
    <source>
        <dbReference type="EMBL" id="HJF95188.1"/>
    </source>
</evidence>
<proteinExistence type="predicted"/>
<feature type="non-terminal residue" evidence="2">
    <location>
        <position position="151"/>
    </location>
</feature>
<dbReference type="InterPro" id="IPR051319">
    <property type="entry name" value="Oligoribo/pAp-PDE_c-di-AMP_PDE"/>
</dbReference>
<evidence type="ECO:0000259" key="1">
    <source>
        <dbReference type="Pfam" id="PF01368"/>
    </source>
</evidence>
<comment type="caution">
    <text evidence="2">The sequence shown here is derived from an EMBL/GenBank/DDBJ whole genome shotgun (WGS) entry which is preliminary data.</text>
</comment>
<name>A0A921I2M5_9FIRM</name>
<reference evidence="2" key="1">
    <citation type="journal article" date="2021" name="PeerJ">
        <title>Extensive microbial diversity within the chicken gut microbiome revealed by metagenomics and culture.</title>
        <authorList>
            <person name="Gilroy R."/>
            <person name="Ravi A."/>
            <person name="Getino M."/>
            <person name="Pursley I."/>
            <person name="Horton D.L."/>
            <person name="Alikhan N.F."/>
            <person name="Baker D."/>
            <person name="Gharbi K."/>
            <person name="Hall N."/>
            <person name="Watson M."/>
            <person name="Adriaenssens E.M."/>
            <person name="Foster-Nyarko E."/>
            <person name="Jarju S."/>
            <person name="Secka A."/>
            <person name="Antonio M."/>
            <person name="Oren A."/>
            <person name="Chaudhuri R.R."/>
            <person name="La Ragione R."/>
            <person name="Hildebrand F."/>
            <person name="Pallen M.J."/>
        </authorList>
    </citation>
    <scope>NUCLEOTIDE SEQUENCE</scope>
    <source>
        <strain evidence="2">ChiSjej5B23-16112</strain>
    </source>
</reference>
<sequence>MQNKLAELLDGKTSVAIGGHVRPDGDCVGACMGLYQYLKENYRDIETEVYLEEIPSHFSFIRGTEEIRHEVQPEQTCDLFICLDCGDAERLGFSRPLFERAGQTFCVDHHISNQAFADENYIVPDASSTSELIFRLLDREKITKEMAEALY</sequence>
<feature type="domain" description="DDH" evidence="1">
    <location>
        <begin position="15"/>
        <end position="151"/>
    </location>
</feature>
<dbReference type="Gene3D" id="3.90.1640.10">
    <property type="entry name" value="inorganic pyrophosphatase (n-terminal core)"/>
    <property type="match status" value="1"/>
</dbReference>
<dbReference type="PANTHER" id="PTHR47618:SF1">
    <property type="entry name" value="BIFUNCTIONAL OLIGORIBONUCLEASE AND PAP PHOSPHATASE NRNA"/>
    <property type="match status" value="1"/>
</dbReference>